<protein>
    <recommendedName>
        <fullName evidence="2">PWWP domain-containing protein</fullName>
    </recommendedName>
</protein>
<dbReference type="SMART" id="SM00293">
    <property type="entry name" value="PWWP"/>
    <property type="match status" value="1"/>
</dbReference>
<feature type="compositionally biased region" description="Acidic residues" evidence="1">
    <location>
        <begin position="19"/>
        <end position="29"/>
    </location>
</feature>
<feature type="region of interest" description="Disordered" evidence="1">
    <location>
        <begin position="708"/>
        <end position="738"/>
    </location>
</feature>
<evidence type="ECO:0000313" key="3">
    <source>
        <dbReference type="EMBL" id="KAF3442092.1"/>
    </source>
</evidence>
<dbReference type="CDD" id="cd05162">
    <property type="entry name" value="PWWP"/>
    <property type="match status" value="1"/>
</dbReference>
<dbReference type="Proteomes" id="UP000796880">
    <property type="component" value="Unassembled WGS sequence"/>
</dbReference>
<comment type="caution">
    <text evidence="3">The sequence shown here is derived from an EMBL/GenBank/DDBJ whole genome shotgun (WGS) entry which is preliminary data.</text>
</comment>
<dbReference type="PANTHER" id="PTHR42851">
    <property type="entry name" value="ALDOLASE-RELATED"/>
    <property type="match status" value="1"/>
</dbReference>
<sequence>MSAKSDHIDLNSDAVLSDPENEFNGEEAVENDHLNDPDAAKPEDGGVGKESLEEEANEFAGRGNDAEVEVVSVEIVVDEKDGDVSLKMVGDELEKGKEGRNGDTDGLEVPLVVRDETVTKGEGLVLESQGGPGDVDDSLKCEKATGEDKNLREGMECEPVSAVDGDHLASTEAKPNIENHGEDNLVRNDKKEFALEVNKASFVIERYQYMEQSQHAEIWEKGALSVGNQSFNLEGRGESQSPGALTSMNGNGESKTLLSNESVGRSSDDVPATEVKVDVNEPSHQGVPEGKTYSPEMVPSDGVHTKALDMALTNENQTSGIDVSETQVAESTGKGSTLFNIVIDLNPYTDSNATGDINVGSAARKSEFHVSDLVWGKIRSHPWWPGQIFDPSDSSVKAKKYFKKDTHLIAYFGDCTFAWNEASSIKPFLEHFSQMEKQSNTEDFHDAITCALDEVSRRVEFGLACPCLSEEVYAKLKTQIIVNSGICKESSRRDGGDSSLSVASFKPVRLVEYIKELAQLPCGSGNRLEFVVAKAQLLSFYRWKGYFELPDFNMLGGLLENDADILQLGEKRCKEVSEGEVPASKDHGLVPSRKAECKSQDISSLKRKRIFEDSSYPSKKEKSLSELMAEKRLHTPIKEKESEVKASKVVSESSYKKRKAGDSMPDDLPVKNRKCLSTVVDPQLKQNFRVGESIRRVASQLNGSSSVLKYGDEMPKRSSIQTKSKEKIVSEKSQTGKPVEVEYPPEEMLLQLSLAARNPLKKHKLLVSMVKLFSEFRNSICLDLNGSEEHEQSMGHLLVCIKDSYWSDRIIKSIPEEQTSLENQNEQEEYLLGASEKASPSIESQAALEMDCGNQSAGDNLELEAEKSVDHLSESCKEDNSSTALILNFSDINSVPSESNLNEIFSRYGPLNESETEVLKKSRRAKVVFKRRSDAETAFSSAGKYSIFGPSLVSYRLKYSPSTPSKASLNSTKQDRKDPTSPESNAT</sequence>
<evidence type="ECO:0000313" key="4">
    <source>
        <dbReference type="Proteomes" id="UP000796880"/>
    </source>
</evidence>
<proteinExistence type="predicted"/>
<evidence type="ECO:0000259" key="2">
    <source>
        <dbReference type="PROSITE" id="PS50812"/>
    </source>
</evidence>
<dbReference type="OrthoDB" id="62853at2759"/>
<feature type="compositionally biased region" description="Polar residues" evidence="1">
    <location>
        <begin position="960"/>
        <end position="972"/>
    </location>
</feature>
<feature type="compositionally biased region" description="Polar residues" evidence="1">
    <location>
        <begin position="231"/>
        <end position="265"/>
    </location>
</feature>
<dbReference type="InterPro" id="IPR053063">
    <property type="entry name" value="PWWP_domain_containing_PDP"/>
</dbReference>
<feature type="region of interest" description="Disordered" evidence="1">
    <location>
        <begin position="1"/>
        <end position="67"/>
    </location>
</feature>
<evidence type="ECO:0000256" key="1">
    <source>
        <dbReference type="SAM" id="MobiDB-lite"/>
    </source>
</evidence>
<name>A0A8K0GUT2_9ROSA</name>
<organism evidence="3 4">
    <name type="scientific">Rhamnella rubrinervis</name>
    <dbReference type="NCBI Taxonomy" id="2594499"/>
    <lineage>
        <taxon>Eukaryota</taxon>
        <taxon>Viridiplantae</taxon>
        <taxon>Streptophyta</taxon>
        <taxon>Embryophyta</taxon>
        <taxon>Tracheophyta</taxon>
        <taxon>Spermatophyta</taxon>
        <taxon>Magnoliopsida</taxon>
        <taxon>eudicotyledons</taxon>
        <taxon>Gunneridae</taxon>
        <taxon>Pentapetalae</taxon>
        <taxon>rosids</taxon>
        <taxon>fabids</taxon>
        <taxon>Rosales</taxon>
        <taxon>Rhamnaceae</taxon>
        <taxon>rhamnoid group</taxon>
        <taxon>Rhamneae</taxon>
        <taxon>Rhamnella</taxon>
    </lineage>
</organism>
<dbReference type="EMBL" id="VOIH02000007">
    <property type="protein sequence ID" value="KAF3442092.1"/>
    <property type="molecule type" value="Genomic_DNA"/>
</dbReference>
<gene>
    <name evidence="3" type="ORF">FNV43_RR16008</name>
</gene>
<feature type="region of interest" description="Disordered" evidence="1">
    <location>
        <begin position="959"/>
        <end position="987"/>
    </location>
</feature>
<dbReference type="PROSITE" id="PS50812">
    <property type="entry name" value="PWWP"/>
    <property type="match status" value="1"/>
</dbReference>
<dbReference type="Gene3D" id="2.30.30.140">
    <property type="match status" value="1"/>
</dbReference>
<dbReference type="InterPro" id="IPR000313">
    <property type="entry name" value="PWWP_dom"/>
</dbReference>
<dbReference type="Pfam" id="PF00855">
    <property type="entry name" value="PWWP"/>
    <property type="match status" value="1"/>
</dbReference>
<feature type="compositionally biased region" description="Basic and acidic residues" evidence="1">
    <location>
        <begin position="1"/>
        <end position="10"/>
    </location>
</feature>
<accession>A0A8K0GUT2</accession>
<reference evidence="3" key="1">
    <citation type="submission" date="2020-03" db="EMBL/GenBank/DDBJ databases">
        <title>A high-quality chromosome-level genome assembly of a woody plant with both climbing and erect habits, Rhamnella rubrinervis.</title>
        <authorList>
            <person name="Lu Z."/>
            <person name="Yang Y."/>
            <person name="Zhu X."/>
            <person name="Sun Y."/>
        </authorList>
    </citation>
    <scope>NUCLEOTIDE SEQUENCE</scope>
    <source>
        <strain evidence="3">BYM</strain>
        <tissue evidence="3">Leaf</tissue>
    </source>
</reference>
<feature type="compositionally biased region" description="Basic and acidic residues" evidence="1">
    <location>
        <begin position="30"/>
        <end position="51"/>
    </location>
</feature>
<dbReference type="PANTHER" id="PTHR42851:SF19">
    <property type="entry name" value="PWWP DOMAIN-CONTAINING PROTEIN 2-RELATED"/>
    <property type="match status" value="1"/>
</dbReference>
<feature type="region of interest" description="Disordered" evidence="1">
    <location>
        <begin position="231"/>
        <end position="272"/>
    </location>
</feature>
<keyword evidence="4" id="KW-1185">Reference proteome</keyword>
<dbReference type="SUPFAM" id="SSF63748">
    <property type="entry name" value="Tudor/PWWP/MBT"/>
    <property type="match status" value="1"/>
</dbReference>
<feature type="domain" description="PWWP" evidence="2">
    <location>
        <begin position="370"/>
        <end position="431"/>
    </location>
</feature>
<dbReference type="AlphaFoldDB" id="A0A8K0GUT2"/>